<sequence length="158" mass="18036">FPLGLVIHRPAGIDSKTFKEKHLRLLSQHFNVVGYIGDRLVDDCVFAIRVNVRPILVIPNQWVYSHHIQQGLSGVINELSLFKQEQQKFGSDMVDYVRASKFWNMSYDDIIPLEFATDRFGEKHSIWPPAVLDKQKTTSTTAIQSPNSAPQTLSLEKK</sequence>
<organism evidence="2 3">
    <name type="scientific">Reticulomyxa filosa</name>
    <dbReference type="NCBI Taxonomy" id="46433"/>
    <lineage>
        <taxon>Eukaryota</taxon>
        <taxon>Sar</taxon>
        <taxon>Rhizaria</taxon>
        <taxon>Retaria</taxon>
        <taxon>Foraminifera</taxon>
        <taxon>Monothalamids</taxon>
        <taxon>Reticulomyxidae</taxon>
        <taxon>Reticulomyxa</taxon>
    </lineage>
</organism>
<feature type="region of interest" description="Disordered" evidence="1">
    <location>
        <begin position="137"/>
        <end position="158"/>
    </location>
</feature>
<feature type="non-terminal residue" evidence="2">
    <location>
        <position position="1"/>
    </location>
</feature>
<protein>
    <submittedName>
        <fullName evidence="2">Uncharacterized protein</fullName>
    </submittedName>
</protein>
<evidence type="ECO:0000313" key="3">
    <source>
        <dbReference type="Proteomes" id="UP000023152"/>
    </source>
</evidence>
<reference evidence="2 3" key="1">
    <citation type="journal article" date="2013" name="Curr. Biol.">
        <title>The Genome of the Foraminiferan Reticulomyxa filosa.</title>
        <authorList>
            <person name="Glockner G."/>
            <person name="Hulsmann N."/>
            <person name="Schleicher M."/>
            <person name="Noegel A.A."/>
            <person name="Eichinger L."/>
            <person name="Gallinger C."/>
            <person name="Pawlowski J."/>
            <person name="Sierra R."/>
            <person name="Euteneuer U."/>
            <person name="Pillet L."/>
            <person name="Moustafa A."/>
            <person name="Platzer M."/>
            <person name="Groth M."/>
            <person name="Szafranski K."/>
            <person name="Schliwa M."/>
        </authorList>
    </citation>
    <scope>NUCLEOTIDE SEQUENCE [LARGE SCALE GENOMIC DNA]</scope>
</reference>
<dbReference type="EMBL" id="ASPP01004890">
    <property type="protein sequence ID" value="ETO31497.1"/>
    <property type="molecule type" value="Genomic_DNA"/>
</dbReference>
<name>X6P1R9_RETFI</name>
<comment type="caution">
    <text evidence="2">The sequence shown here is derived from an EMBL/GenBank/DDBJ whole genome shotgun (WGS) entry which is preliminary data.</text>
</comment>
<keyword evidence="3" id="KW-1185">Reference proteome</keyword>
<dbReference type="Proteomes" id="UP000023152">
    <property type="component" value="Unassembled WGS sequence"/>
</dbReference>
<evidence type="ECO:0000256" key="1">
    <source>
        <dbReference type="SAM" id="MobiDB-lite"/>
    </source>
</evidence>
<accession>X6P1R9</accession>
<gene>
    <name evidence="2" type="ORF">RFI_05626</name>
</gene>
<evidence type="ECO:0000313" key="2">
    <source>
        <dbReference type="EMBL" id="ETO31497.1"/>
    </source>
</evidence>
<dbReference type="AlphaFoldDB" id="X6P1R9"/>
<proteinExistence type="predicted"/>